<dbReference type="InterPro" id="IPR050570">
    <property type="entry name" value="Cell_wall_metabolism_enzyme"/>
</dbReference>
<dbReference type="SUPFAM" id="SSF51261">
    <property type="entry name" value="Duplicated hybrid motif"/>
    <property type="match status" value="1"/>
</dbReference>
<dbReference type="AlphaFoldDB" id="A0A6I4J1Z4"/>
<organism evidence="2 3">
    <name type="scientific">Sphingomonas horti</name>
    <dbReference type="NCBI Taxonomy" id="2682842"/>
    <lineage>
        <taxon>Bacteria</taxon>
        <taxon>Pseudomonadati</taxon>
        <taxon>Pseudomonadota</taxon>
        <taxon>Alphaproteobacteria</taxon>
        <taxon>Sphingomonadales</taxon>
        <taxon>Sphingomonadaceae</taxon>
        <taxon>Sphingomonas</taxon>
    </lineage>
</organism>
<dbReference type="PANTHER" id="PTHR21666:SF270">
    <property type="entry name" value="MUREIN HYDROLASE ACTIVATOR ENVC"/>
    <property type="match status" value="1"/>
</dbReference>
<proteinExistence type="predicted"/>
<gene>
    <name evidence="2" type="ORF">GON01_12210</name>
</gene>
<name>A0A6I4J1Z4_9SPHN</name>
<dbReference type="CDD" id="cd12797">
    <property type="entry name" value="M23_peptidase"/>
    <property type="match status" value="1"/>
</dbReference>
<accession>A0A6I4J1Z4</accession>
<evidence type="ECO:0000259" key="1">
    <source>
        <dbReference type="Pfam" id="PF01551"/>
    </source>
</evidence>
<dbReference type="RefSeq" id="WP_157027657.1">
    <property type="nucleotide sequence ID" value="NZ_WQMS01000014.1"/>
</dbReference>
<dbReference type="InterPro" id="IPR011055">
    <property type="entry name" value="Dup_hybrid_motif"/>
</dbReference>
<feature type="domain" description="M23ase beta-sheet core" evidence="1">
    <location>
        <begin position="225"/>
        <end position="324"/>
    </location>
</feature>
<comment type="caution">
    <text evidence="2">The sequence shown here is derived from an EMBL/GenBank/DDBJ whole genome shotgun (WGS) entry which is preliminary data.</text>
</comment>
<dbReference type="Proteomes" id="UP000441389">
    <property type="component" value="Unassembled WGS sequence"/>
</dbReference>
<keyword evidence="3" id="KW-1185">Reference proteome</keyword>
<evidence type="ECO:0000313" key="3">
    <source>
        <dbReference type="Proteomes" id="UP000441389"/>
    </source>
</evidence>
<dbReference type="Pfam" id="PF01551">
    <property type="entry name" value="Peptidase_M23"/>
    <property type="match status" value="1"/>
</dbReference>
<dbReference type="PANTHER" id="PTHR21666">
    <property type="entry name" value="PEPTIDASE-RELATED"/>
    <property type="match status" value="1"/>
</dbReference>
<dbReference type="GO" id="GO:0004222">
    <property type="term" value="F:metalloendopeptidase activity"/>
    <property type="evidence" value="ECO:0007669"/>
    <property type="project" value="TreeGrafter"/>
</dbReference>
<sequence>MSIDVSRRSALMGAAALAVTGPAAAKSAESRFRLRTVPTKIYRSTFNPREKLDGWVFFLMLETEQSQTLAPLSLRITYRAAGASVREERIEGAALTSIARQDLSPSRLTGQAPDPPFYWPQAFRLHCYVPQTPAIDELVLELRVADDRGRGHVVSARVPILDFRQRTSLIFPFRGPAIISQGGVLSGGHRNRSGGFAIDALGLDANYAPMRKVGSDRPEDYAGWGRPIIAPAGGIVVQARNDRPDQPKDGESNPAYFAPEYPDGGDVGNNVVIDHRNGEFSLIAHMRMGSVRVRAGDEIAQGHQIGELGNSGDTSGPHMHYQLQDGPRWEFADGLPMHFTNVSSLTRGSYFSAT</sequence>
<dbReference type="Gene3D" id="2.70.70.10">
    <property type="entry name" value="Glucose Permease (Domain IIA)"/>
    <property type="match status" value="1"/>
</dbReference>
<dbReference type="InterPro" id="IPR016047">
    <property type="entry name" value="M23ase_b-sheet_dom"/>
</dbReference>
<protein>
    <submittedName>
        <fullName evidence="2">Peptidoglycan DD-metalloendopeptidase family protein</fullName>
    </submittedName>
</protein>
<dbReference type="EMBL" id="WQMS01000014">
    <property type="protein sequence ID" value="MVO78692.1"/>
    <property type="molecule type" value="Genomic_DNA"/>
</dbReference>
<dbReference type="PROSITE" id="PS51318">
    <property type="entry name" value="TAT"/>
    <property type="match status" value="1"/>
</dbReference>
<evidence type="ECO:0000313" key="2">
    <source>
        <dbReference type="EMBL" id="MVO78692.1"/>
    </source>
</evidence>
<dbReference type="InterPro" id="IPR006311">
    <property type="entry name" value="TAT_signal"/>
</dbReference>
<reference evidence="2 3" key="1">
    <citation type="submission" date="2019-12" db="EMBL/GenBank/DDBJ databases">
        <authorList>
            <person name="Huq M.A."/>
        </authorList>
    </citation>
    <scope>NUCLEOTIDE SEQUENCE [LARGE SCALE GENOMIC DNA]</scope>
    <source>
        <strain evidence="2 3">MAH-20</strain>
    </source>
</reference>